<accession>A0AA40K1J9</accession>
<feature type="domain" description="DUF7580" evidence="2">
    <location>
        <begin position="307"/>
        <end position="434"/>
    </location>
</feature>
<evidence type="ECO:0000313" key="3">
    <source>
        <dbReference type="EMBL" id="KAK0742634.1"/>
    </source>
</evidence>
<name>A0AA40K1J9_9PEZI</name>
<feature type="region of interest" description="Disordered" evidence="1">
    <location>
        <begin position="243"/>
        <end position="262"/>
    </location>
</feature>
<sequence length="524" mass="58379">MSTPADCRMLGDVQDLFPTVLVAVERFRDTKHDAESRSVARGLNTEAALYRRLIAKILLLADISSVRDSNLHQKVTAKLDVERTALLITHLKEMHRLLTNLIRDFGNTSRGTTVLRELQPDSSSFKAHAPKSKMQRRVDKVSRANVQLSALLELRTPLPFPDTQHSPSSTHSWYHHDGEKPAEALKAIIAAFGCSCSKSHIAGLRCACSRCNPGFSEPEPKPDDWDFEVALCQPDLQVAGQERVEGNATPEDSPTAPSSKAKFTTWTSRMSLEANPRSSQSMGLCSFLSDGTDGEQAVRSIPHLKCLNKSPRSFSSLYDLIQGRTPLLDTRKRLALAYRLSLAVLQHNHTPWADRSWKSEDWLVGLDRSGRDGLPVVFLNRQISPSQEPIKSNKPDSAWEVASREPILAQLGIALAELALGRSLSDVRREDPDLMDKELGKAYDPNLLDLLTTRKILSLRYIALAISPSFEDVVSACVTQQYRDSYDAGVKELDTKEPTFLERATTAILQPLYLEVRRYLGDEA</sequence>
<feature type="compositionally biased region" description="Polar residues" evidence="1">
    <location>
        <begin position="250"/>
        <end position="262"/>
    </location>
</feature>
<evidence type="ECO:0000256" key="1">
    <source>
        <dbReference type="SAM" id="MobiDB-lite"/>
    </source>
</evidence>
<dbReference type="AlphaFoldDB" id="A0AA40K1J9"/>
<gene>
    <name evidence="3" type="ORF">B0T18DRAFT_167793</name>
</gene>
<protein>
    <recommendedName>
        <fullName evidence="2">DUF7580 domain-containing protein</fullName>
    </recommendedName>
</protein>
<dbReference type="PANTHER" id="PTHR35186:SF4">
    <property type="entry name" value="PRION-INHIBITION AND PROPAGATION HELO DOMAIN-CONTAINING PROTEIN"/>
    <property type="match status" value="1"/>
</dbReference>
<organism evidence="3 4">
    <name type="scientific">Schizothecium vesticola</name>
    <dbReference type="NCBI Taxonomy" id="314040"/>
    <lineage>
        <taxon>Eukaryota</taxon>
        <taxon>Fungi</taxon>
        <taxon>Dikarya</taxon>
        <taxon>Ascomycota</taxon>
        <taxon>Pezizomycotina</taxon>
        <taxon>Sordariomycetes</taxon>
        <taxon>Sordariomycetidae</taxon>
        <taxon>Sordariales</taxon>
        <taxon>Schizotheciaceae</taxon>
        <taxon>Schizothecium</taxon>
    </lineage>
</organism>
<dbReference type="Proteomes" id="UP001172155">
    <property type="component" value="Unassembled WGS sequence"/>
</dbReference>
<evidence type="ECO:0000259" key="2">
    <source>
        <dbReference type="Pfam" id="PF24476"/>
    </source>
</evidence>
<evidence type="ECO:0000313" key="4">
    <source>
        <dbReference type="Proteomes" id="UP001172155"/>
    </source>
</evidence>
<proteinExistence type="predicted"/>
<keyword evidence="4" id="KW-1185">Reference proteome</keyword>
<dbReference type="EMBL" id="JAUKUD010000005">
    <property type="protein sequence ID" value="KAK0742634.1"/>
    <property type="molecule type" value="Genomic_DNA"/>
</dbReference>
<dbReference type="InterPro" id="IPR056002">
    <property type="entry name" value="DUF7580"/>
</dbReference>
<comment type="caution">
    <text evidence="3">The sequence shown here is derived from an EMBL/GenBank/DDBJ whole genome shotgun (WGS) entry which is preliminary data.</text>
</comment>
<dbReference type="Pfam" id="PF24476">
    <property type="entry name" value="DUF7580"/>
    <property type="match status" value="1"/>
</dbReference>
<dbReference type="PANTHER" id="PTHR35186">
    <property type="entry name" value="ANK_REP_REGION DOMAIN-CONTAINING PROTEIN"/>
    <property type="match status" value="1"/>
</dbReference>
<reference evidence="3" key="1">
    <citation type="submission" date="2023-06" db="EMBL/GenBank/DDBJ databases">
        <title>Genome-scale phylogeny and comparative genomics of the fungal order Sordariales.</title>
        <authorList>
            <consortium name="Lawrence Berkeley National Laboratory"/>
            <person name="Hensen N."/>
            <person name="Bonometti L."/>
            <person name="Westerberg I."/>
            <person name="Brannstrom I.O."/>
            <person name="Guillou S."/>
            <person name="Cros-Aarteil S."/>
            <person name="Calhoun S."/>
            <person name="Haridas S."/>
            <person name="Kuo A."/>
            <person name="Mondo S."/>
            <person name="Pangilinan J."/>
            <person name="Riley R."/>
            <person name="LaButti K."/>
            <person name="Andreopoulos B."/>
            <person name="Lipzen A."/>
            <person name="Chen C."/>
            <person name="Yanf M."/>
            <person name="Daum C."/>
            <person name="Ng V."/>
            <person name="Clum A."/>
            <person name="Steindorff A."/>
            <person name="Ohm R."/>
            <person name="Martin F."/>
            <person name="Silar P."/>
            <person name="Natvig D."/>
            <person name="Lalanne C."/>
            <person name="Gautier V."/>
            <person name="Ament-velasquez S.L."/>
            <person name="Kruys A."/>
            <person name="Hutchinson M.I."/>
            <person name="Powell A.J."/>
            <person name="Barry K."/>
            <person name="Miller A.N."/>
            <person name="Grigoriev I.V."/>
            <person name="Debuchy R."/>
            <person name="Gladieux P."/>
            <person name="Thoren M.H."/>
            <person name="Johannesson H."/>
        </authorList>
    </citation>
    <scope>NUCLEOTIDE SEQUENCE</scope>
    <source>
        <strain evidence="3">SMH3187-1</strain>
    </source>
</reference>